<protein>
    <recommendedName>
        <fullName evidence="3">C2H2-type domain-containing protein</fullName>
    </recommendedName>
</protein>
<feature type="compositionally biased region" description="Pro residues" evidence="2">
    <location>
        <begin position="100"/>
        <end position="112"/>
    </location>
</feature>
<keyword evidence="5" id="KW-1185">Reference proteome</keyword>
<sequence>MAQPGELGSDGKSAPGNGSSEPRTEYICPTCSKTFYSTNALCAHQNAHRLVKEPMKMSPVLAAVLNNPPPPFHKPFLLPSRPKLPIRPPAREPTANQPPAREPPANQPPTPRYHPYRRAGEESNPNQLQEGDDFLGLSLGNKPRYSQPSKTAVPEYKKDSQSLTKDLLGEWVPITGFGEYGKLGTSSGQVLSHAVTTDAKPEPEIDLELRLRTSTTTTKSVDLELKLGR</sequence>
<dbReference type="InterPro" id="IPR013087">
    <property type="entry name" value="Znf_C2H2_type"/>
</dbReference>
<dbReference type="SUPFAM" id="SSF57667">
    <property type="entry name" value="beta-beta-alpha zinc fingers"/>
    <property type="match status" value="1"/>
</dbReference>
<feature type="domain" description="C2H2-type" evidence="3">
    <location>
        <begin position="26"/>
        <end position="53"/>
    </location>
</feature>
<feature type="region of interest" description="Disordered" evidence="2">
    <location>
        <begin position="1"/>
        <end position="24"/>
    </location>
</feature>
<organism evidence="4 5">
    <name type="scientific">Hibiscus sabdariffa</name>
    <name type="common">roselle</name>
    <dbReference type="NCBI Taxonomy" id="183260"/>
    <lineage>
        <taxon>Eukaryota</taxon>
        <taxon>Viridiplantae</taxon>
        <taxon>Streptophyta</taxon>
        <taxon>Embryophyta</taxon>
        <taxon>Tracheophyta</taxon>
        <taxon>Spermatophyta</taxon>
        <taxon>Magnoliopsida</taxon>
        <taxon>eudicotyledons</taxon>
        <taxon>Gunneridae</taxon>
        <taxon>Pentapetalae</taxon>
        <taxon>rosids</taxon>
        <taxon>malvids</taxon>
        <taxon>Malvales</taxon>
        <taxon>Malvaceae</taxon>
        <taxon>Malvoideae</taxon>
        <taxon>Hibiscus</taxon>
    </lineage>
</organism>
<evidence type="ECO:0000256" key="1">
    <source>
        <dbReference type="PROSITE-ProRule" id="PRU00042"/>
    </source>
</evidence>
<evidence type="ECO:0000313" key="4">
    <source>
        <dbReference type="EMBL" id="KAK8498495.1"/>
    </source>
</evidence>
<evidence type="ECO:0000313" key="5">
    <source>
        <dbReference type="Proteomes" id="UP001472677"/>
    </source>
</evidence>
<feature type="region of interest" description="Disordered" evidence="2">
    <location>
        <begin position="74"/>
        <end position="161"/>
    </location>
</feature>
<keyword evidence="1" id="KW-0479">Metal-binding</keyword>
<proteinExistence type="predicted"/>
<keyword evidence="1" id="KW-0863">Zinc-finger</keyword>
<dbReference type="InterPro" id="IPR036236">
    <property type="entry name" value="Znf_C2H2_sf"/>
</dbReference>
<dbReference type="Proteomes" id="UP001472677">
    <property type="component" value="Unassembled WGS sequence"/>
</dbReference>
<comment type="caution">
    <text evidence="4">The sequence shown here is derived from an EMBL/GenBank/DDBJ whole genome shotgun (WGS) entry which is preliminary data.</text>
</comment>
<dbReference type="PROSITE" id="PS00028">
    <property type="entry name" value="ZINC_FINGER_C2H2_1"/>
    <property type="match status" value="1"/>
</dbReference>
<accession>A0ABR2AWE6</accession>
<evidence type="ECO:0000256" key="2">
    <source>
        <dbReference type="SAM" id="MobiDB-lite"/>
    </source>
</evidence>
<gene>
    <name evidence="4" type="ORF">V6N12_038470</name>
</gene>
<evidence type="ECO:0000259" key="3">
    <source>
        <dbReference type="PROSITE" id="PS50157"/>
    </source>
</evidence>
<dbReference type="PROSITE" id="PS50157">
    <property type="entry name" value="ZINC_FINGER_C2H2_2"/>
    <property type="match status" value="1"/>
</dbReference>
<name>A0ABR2AWE6_9ROSI</name>
<dbReference type="EMBL" id="JBBPBM010000259">
    <property type="protein sequence ID" value="KAK8498495.1"/>
    <property type="molecule type" value="Genomic_DNA"/>
</dbReference>
<reference evidence="4 5" key="1">
    <citation type="journal article" date="2024" name="G3 (Bethesda)">
        <title>Genome assembly of Hibiscus sabdariffa L. provides insights into metabolisms of medicinal natural products.</title>
        <authorList>
            <person name="Kim T."/>
        </authorList>
    </citation>
    <scope>NUCLEOTIDE SEQUENCE [LARGE SCALE GENOMIC DNA]</scope>
    <source>
        <strain evidence="4">TK-2024</strain>
        <tissue evidence="4">Old leaves</tissue>
    </source>
</reference>
<keyword evidence="1" id="KW-0862">Zinc</keyword>